<name>A0A7J7KKP0_BUGNE</name>
<evidence type="ECO:0000313" key="1">
    <source>
        <dbReference type="EMBL" id="KAF6038198.1"/>
    </source>
</evidence>
<accession>A0A7J7KKP0</accession>
<gene>
    <name evidence="1" type="ORF">EB796_003494</name>
</gene>
<dbReference type="InterPro" id="IPR052555">
    <property type="entry name" value="dCTP_Pyrophosphatase"/>
</dbReference>
<reference evidence="1" key="1">
    <citation type="submission" date="2020-06" db="EMBL/GenBank/DDBJ databases">
        <title>Draft genome of Bugula neritina, a colonial animal packing powerful symbionts and potential medicines.</title>
        <authorList>
            <person name="Rayko M."/>
        </authorList>
    </citation>
    <scope>NUCLEOTIDE SEQUENCE [LARGE SCALE GENOMIC DNA]</scope>
    <source>
        <strain evidence="1">Kwan_BN1</strain>
    </source>
</reference>
<comment type="caution">
    <text evidence="1">The sequence shown here is derived from an EMBL/GenBank/DDBJ whole genome shotgun (WGS) entry which is preliminary data.</text>
</comment>
<dbReference type="GO" id="GO:0005829">
    <property type="term" value="C:cytosol"/>
    <property type="evidence" value="ECO:0007669"/>
    <property type="project" value="TreeGrafter"/>
</dbReference>
<dbReference type="Gene3D" id="1.10.287.1080">
    <property type="entry name" value="MazG-like"/>
    <property type="match status" value="1"/>
</dbReference>
<dbReference type="EMBL" id="VXIV02000449">
    <property type="protein sequence ID" value="KAF6038198.1"/>
    <property type="molecule type" value="Genomic_DNA"/>
</dbReference>
<dbReference type="Proteomes" id="UP000593567">
    <property type="component" value="Unassembled WGS sequence"/>
</dbReference>
<organism evidence="1 2">
    <name type="scientific">Bugula neritina</name>
    <name type="common">Brown bryozoan</name>
    <name type="synonym">Sertularia neritina</name>
    <dbReference type="NCBI Taxonomy" id="10212"/>
    <lineage>
        <taxon>Eukaryota</taxon>
        <taxon>Metazoa</taxon>
        <taxon>Spiralia</taxon>
        <taxon>Lophotrochozoa</taxon>
        <taxon>Bryozoa</taxon>
        <taxon>Gymnolaemata</taxon>
        <taxon>Cheilostomatida</taxon>
        <taxon>Flustrina</taxon>
        <taxon>Buguloidea</taxon>
        <taxon>Bugulidae</taxon>
        <taxon>Bugula</taxon>
    </lineage>
</organism>
<proteinExistence type="predicted"/>
<dbReference type="AlphaFoldDB" id="A0A7J7KKP0"/>
<dbReference type="PANTHER" id="PTHR46523">
    <property type="entry name" value="DCTP PYROPHOSPHATASE 1"/>
    <property type="match status" value="1"/>
</dbReference>
<dbReference type="PANTHER" id="PTHR46523:SF1">
    <property type="entry name" value="DCTP PYROPHOSPHATASE 1"/>
    <property type="match status" value="1"/>
</dbReference>
<sequence>MNINSKIESEQCNELNGCAFQFITSLGLEQVRDLQSKHAVSKGHLLSTPRNVLLRIIKDVGKLAEIFQEKNEVRDGVPEFADIERATLRFLLSGILINLTHLSQICHVDLSRAVLDKFHHNAAKYPAAQVYGSSKKYNEYPENNQKSSVENVLSNENGRGDLVDNFNGLQGQTFKFKSNLNIDRIREIQSKFVADRNWHQFHTLAMCCLL</sequence>
<dbReference type="GO" id="GO:0006253">
    <property type="term" value="P:dCTP catabolic process"/>
    <property type="evidence" value="ECO:0007669"/>
    <property type="project" value="TreeGrafter"/>
</dbReference>
<dbReference type="GO" id="GO:0047840">
    <property type="term" value="F:dCTP diphosphatase activity"/>
    <property type="evidence" value="ECO:0007669"/>
    <property type="project" value="TreeGrafter"/>
</dbReference>
<keyword evidence="2" id="KW-1185">Reference proteome</keyword>
<dbReference type="SUPFAM" id="SSF101386">
    <property type="entry name" value="all-alpha NTP pyrophosphatases"/>
    <property type="match status" value="1"/>
</dbReference>
<protein>
    <submittedName>
        <fullName evidence="1">DCTPP1</fullName>
    </submittedName>
</protein>
<dbReference type="GO" id="GO:0042262">
    <property type="term" value="P:DNA protection"/>
    <property type="evidence" value="ECO:0007669"/>
    <property type="project" value="TreeGrafter"/>
</dbReference>
<dbReference type="OrthoDB" id="411123at2759"/>
<evidence type="ECO:0000313" key="2">
    <source>
        <dbReference type="Proteomes" id="UP000593567"/>
    </source>
</evidence>